<feature type="chain" id="PRO_5042148358" evidence="2">
    <location>
        <begin position="25"/>
        <end position="124"/>
    </location>
</feature>
<evidence type="ECO:0000313" key="4">
    <source>
        <dbReference type="Proteomes" id="UP001219518"/>
    </source>
</evidence>
<keyword evidence="2" id="KW-0732">Signal</keyword>
<protein>
    <submittedName>
        <fullName evidence="3">Large neutral amino acids transporter small subunit 2</fullName>
    </submittedName>
</protein>
<comment type="caution">
    <text evidence="3">The sequence shown here is derived from an EMBL/GenBank/DDBJ whole genome shotgun (WGS) entry which is preliminary data.</text>
</comment>
<dbReference type="Proteomes" id="UP001219518">
    <property type="component" value="Unassembled WGS sequence"/>
</dbReference>
<organism evidence="3 4">
    <name type="scientific">Frankliniella fusca</name>
    <dbReference type="NCBI Taxonomy" id="407009"/>
    <lineage>
        <taxon>Eukaryota</taxon>
        <taxon>Metazoa</taxon>
        <taxon>Ecdysozoa</taxon>
        <taxon>Arthropoda</taxon>
        <taxon>Hexapoda</taxon>
        <taxon>Insecta</taxon>
        <taxon>Pterygota</taxon>
        <taxon>Neoptera</taxon>
        <taxon>Paraneoptera</taxon>
        <taxon>Thysanoptera</taxon>
        <taxon>Terebrantia</taxon>
        <taxon>Thripoidea</taxon>
        <taxon>Thripidae</taxon>
        <taxon>Frankliniella</taxon>
    </lineage>
</organism>
<feature type="signal peptide" evidence="2">
    <location>
        <begin position="1"/>
        <end position="24"/>
    </location>
</feature>
<feature type="region of interest" description="Disordered" evidence="1">
    <location>
        <begin position="53"/>
        <end position="92"/>
    </location>
</feature>
<feature type="compositionally biased region" description="Basic and acidic residues" evidence="1">
    <location>
        <begin position="53"/>
        <end position="66"/>
    </location>
</feature>
<evidence type="ECO:0000256" key="1">
    <source>
        <dbReference type="SAM" id="MobiDB-lite"/>
    </source>
</evidence>
<name>A0AAE1LS25_9NEOP</name>
<proteinExistence type="predicted"/>
<evidence type="ECO:0000313" key="3">
    <source>
        <dbReference type="EMBL" id="KAK3928789.1"/>
    </source>
</evidence>
<keyword evidence="4" id="KW-1185">Reference proteome</keyword>
<dbReference type="AlphaFoldDB" id="A0AAE1LS25"/>
<accession>A0AAE1LS25</accession>
<sequence length="124" mass="13896">MRAWHVLLLACTGALLCALQPSAAMPYVVQPRGGGSGTQVVVDEVEEESVLIKERVDAAVPERPEQPQEEQEDGDVGQDLDDVDLQDATTPPHHRCKLRACWRSCQRRGYNWGLCLCKKCHCYY</sequence>
<dbReference type="EMBL" id="JAHWGI010001354">
    <property type="protein sequence ID" value="KAK3928789.1"/>
    <property type="molecule type" value="Genomic_DNA"/>
</dbReference>
<reference evidence="3" key="1">
    <citation type="submission" date="2021-07" db="EMBL/GenBank/DDBJ databases">
        <authorList>
            <person name="Catto M.A."/>
            <person name="Jacobson A."/>
            <person name="Kennedy G."/>
            <person name="Labadie P."/>
            <person name="Hunt B.G."/>
            <person name="Srinivasan R."/>
        </authorList>
    </citation>
    <scope>NUCLEOTIDE SEQUENCE</scope>
    <source>
        <strain evidence="3">PL_HMW_Pooled</strain>
        <tissue evidence="3">Head</tissue>
    </source>
</reference>
<gene>
    <name evidence="3" type="ORF">KUF71_017012</name>
</gene>
<evidence type="ECO:0000256" key="2">
    <source>
        <dbReference type="SAM" id="SignalP"/>
    </source>
</evidence>
<feature type="compositionally biased region" description="Acidic residues" evidence="1">
    <location>
        <begin position="67"/>
        <end position="85"/>
    </location>
</feature>
<reference evidence="3" key="2">
    <citation type="journal article" date="2023" name="BMC Genomics">
        <title>Pest status, molecular evolution, and epigenetic factors derived from the genome assembly of Frankliniella fusca, a thysanopteran phytovirus vector.</title>
        <authorList>
            <person name="Catto M.A."/>
            <person name="Labadie P.E."/>
            <person name="Jacobson A.L."/>
            <person name="Kennedy G.G."/>
            <person name="Srinivasan R."/>
            <person name="Hunt B.G."/>
        </authorList>
    </citation>
    <scope>NUCLEOTIDE SEQUENCE</scope>
    <source>
        <strain evidence="3">PL_HMW_Pooled</strain>
    </source>
</reference>